<keyword evidence="4" id="KW-1133">Transmembrane helix</keyword>
<comment type="subcellular location">
    <subcellularLocation>
        <location evidence="1">Membrane</location>
        <topology evidence="1">Multi-pass membrane protein</topology>
    </subcellularLocation>
</comment>
<comment type="similarity">
    <text evidence="2">Belongs to the TerC family.</text>
</comment>
<dbReference type="AlphaFoldDB" id="A0A1U9KNJ9"/>
<keyword evidence="3" id="KW-0812">Transmembrane</keyword>
<evidence type="ECO:0000256" key="3">
    <source>
        <dbReference type="ARBA" id="ARBA00022692"/>
    </source>
</evidence>
<dbReference type="STRING" id="320497.A0U93_04605"/>
<dbReference type="PANTHER" id="PTHR30238">
    <property type="entry name" value="MEMBRANE BOUND PREDICTED REDOX MODULATOR"/>
    <property type="match status" value="1"/>
</dbReference>
<dbReference type="InterPro" id="IPR005496">
    <property type="entry name" value="Integral_membrane_TerC"/>
</dbReference>
<dbReference type="InterPro" id="IPR022301">
    <property type="entry name" value="Integral_membrane_YjbE"/>
</dbReference>
<gene>
    <name evidence="6" type="ORF">A0U93_04605</name>
</gene>
<dbReference type="Proteomes" id="UP000188604">
    <property type="component" value="Chromosome"/>
</dbReference>
<dbReference type="GO" id="GO:0016020">
    <property type="term" value="C:membrane"/>
    <property type="evidence" value="ECO:0007669"/>
    <property type="project" value="UniProtKB-SubCell"/>
</dbReference>
<dbReference type="Pfam" id="PF03741">
    <property type="entry name" value="TerC"/>
    <property type="match status" value="1"/>
</dbReference>
<proteinExistence type="inferred from homology"/>
<evidence type="ECO:0000256" key="1">
    <source>
        <dbReference type="ARBA" id="ARBA00004141"/>
    </source>
</evidence>
<protein>
    <submittedName>
        <fullName evidence="6">Uncharacterized protein</fullName>
    </submittedName>
</protein>
<keyword evidence="7" id="KW-1185">Reference proteome</keyword>
<evidence type="ECO:0000256" key="4">
    <source>
        <dbReference type="ARBA" id="ARBA00022989"/>
    </source>
</evidence>
<evidence type="ECO:0000313" key="7">
    <source>
        <dbReference type="Proteomes" id="UP000188604"/>
    </source>
</evidence>
<dbReference type="NCBIfam" id="TIGR03717">
    <property type="entry name" value="R_switched_YjbE"/>
    <property type="match status" value="1"/>
</dbReference>
<dbReference type="RefSeq" id="WP_077806311.1">
    <property type="nucleotide sequence ID" value="NZ_BJXS01000009.1"/>
</dbReference>
<dbReference type="PANTHER" id="PTHR30238:SF4">
    <property type="entry name" value="SLL1022 PROTEIN"/>
    <property type="match status" value="1"/>
</dbReference>
<accession>A0A1U9KNJ9</accession>
<evidence type="ECO:0000313" key="6">
    <source>
        <dbReference type="EMBL" id="AQS87333.1"/>
    </source>
</evidence>
<sequence length="198" mass="21448">MPIDLSWHALSALVQVIVIDITLAGDNAIVIGMAVRGLPARQQRIAILVGTIMAAVIRIGLAMLASRLLSVIGLTLVGGLLLTWVCWKMFEELRRHHQPGGGEATTTLWKSIFRLTLADLSMSLDNVLAVAGASIGHPYVLMAGLAISVLMMGVAATFIARLLERYRWIAWLGLAVVAFVAVRLIYHGGLEVWHHARA</sequence>
<keyword evidence="5" id="KW-0472">Membrane</keyword>
<dbReference type="EMBL" id="CP014691">
    <property type="protein sequence ID" value="AQS87333.1"/>
    <property type="molecule type" value="Genomic_DNA"/>
</dbReference>
<dbReference type="OrthoDB" id="9807970at2"/>
<reference evidence="6 7" key="1">
    <citation type="submission" date="2016-03" db="EMBL/GenBank/DDBJ databases">
        <title>Acetic acid bacteria sequencing.</title>
        <authorList>
            <person name="Brandt J."/>
            <person name="Jakob F."/>
            <person name="Vogel R.F."/>
        </authorList>
    </citation>
    <scope>NUCLEOTIDE SEQUENCE [LARGE SCALE GENOMIC DNA]</scope>
    <source>
        <strain evidence="6 7">NBRC 101099</strain>
    </source>
</reference>
<name>A0A1U9KNJ9_9PROT</name>
<organism evidence="6 7">
    <name type="scientific">Neoasaia chiangmaiensis</name>
    <dbReference type="NCBI Taxonomy" id="320497"/>
    <lineage>
        <taxon>Bacteria</taxon>
        <taxon>Pseudomonadati</taxon>
        <taxon>Pseudomonadota</taxon>
        <taxon>Alphaproteobacteria</taxon>
        <taxon>Acetobacterales</taxon>
        <taxon>Acetobacteraceae</taxon>
        <taxon>Neoasaia</taxon>
    </lineage>
</organism>
<dbReference type="KEGG" id="nch:A0U93_04605"/>
<evidence type="ECO:0000256" key="5">
    <source>
        <dbReference type="ARBA" id="ARBA00023136"/>
    </source>
</evidence>
<evidence type="ECO:0000256" key="2">
    <source>
        <dbReference type="ARBA" id="ARBA00007511"/>
    </source>
</evidence>